<feature type="compositionally biased region" description="Low complexity" evidence="1">
    <location>
        <begin position="206"/>
        <end position="216"/>
    </location>
</feature>
<feature type="region of interest" description="Disordered" evidence="1">
    <location>
        <begin position="1"/>
        <end position="44"/>
    </location>
</feature>
<dbReference type="AlphaFoldDB" id="A0AAD7TD48"/>
<reference evidence="2" key="1">
    <citation type="journal article" date="2023" name="Science">
        <title>Genome structures resolve the early diversification of teleost fishes.</title>
        <authorList>
            <person name="Parey E."/>
            <person name="Louis A."/>
            <person name="Montfort J."/>
            <person name="Bouchez O."/>
            <person name="Roques C."/>
            <person name="Iampietro C."/>
            <person name="Lluch J."/>
            <person name="Castinel A."/>
            <person name="Donnadieu C."/>
            <person name="Desvignes T."/>
            <person name="Floi Bucao C."/>
            <person name="Jouanno E."/>
            <person name="Wen M."/>
            <person name="Mejri S."/>
            <person name="Dirks R."/>
            <person name="Jansen H."/>
            <person name="Henkel C."/>
            <person name="Chen W.J."/>
            <person name="Zahm M."/>
            <person name="Cabau C."/>
            <person name="Klopp C."/>
            <person name="Thompson A.W."/>
            <person name="Robinson-Rechavi M."/>
            <person name="Braasch I."/>
            <person name="Lecointre G."/>
            <person name="Bobe J."/>
            <person name="Postlethwait J.H."/>
            <person name="Berthelot C."/>
            <person name="Roest Crollius H."/>
            <person name="Guiguen Y."/>
        </authorList>
    </citation>
    <scope>NUCLEOTIDE SEQUENCE</scope>
    <source>
        <strain evidence="2">NC1722</strain>
    </source>
</reference>
<organism evidence="2 3">
    <name type="scientific">Aldrovandia affinis</name>
    <dbReference type="NCBI Taxonomy" id="143900"/>
    <lineage>
        <taxon>Eukaryota</taxon>
        <taxon>Metazoa</taxon>
        <taxon>Chordata</taxon>
        <taxon>Craniata</taxon>
        <taxon>Vertebrata</taxon>
        <taxon>Euteleostomi</taxon>
        <taxon>Actinopterygii</taxon>
        <taxon>Neopterygii</taxon>
        <taxon>Teleostei</taxon>
        <taxon>Notacanthiformes</taxon>
        <taxon>Halosauridae</taxon>
        <taxon>Aldrovandia</taxon>
    </lineage>
</organism>
<keyword evidence="3" id="KW-1185">Reference proteome</keyword>
<dbReference type="Proteomes" id="UP001221898">
    <property type="component" value="Unassembled WGS sequence"/>
</dbReference>
<evidence type="ECO:0000313" key="2">
    <source>
        <dbReference type="EMBL" id="KAJ8418098.1"/>
    </source>
</evidence>
<dbReference type="EMBL" id="JAINUG010000002">
    <property type="protein sequence ID" value="KAJ8418098.1"/>
    <property type="molecule type" value="Genomic_DNA"/>
</dbReference>
<evidence type="ECO:0000313" key="3">
    <source>
        <dbReference type="Proteomes" id="UP001221898"/>
    </source>
</evidence>
<protein>
    <submittedName>
        <fullName evidence="2">Uncharacterized protein</fullName>
    </submittedName>
</protein>
<proteinExistence type="predicted"/>
<name>A0AAD7TD48_9TELE</name>
<sequence length="255" mass="27751">MKDTECSKKMKGMWPLPNSPQKKAMQETHQATTQEARPECKGTTSCHDRMMANLRQYFSTAVKPIVSLDTPRLRSTDSKSATLSWLVSPSHKAPLKKPRTLQKLSKPLAKRALPQRSPGLEPKGKILTSSPPCHVIRESNVKKLQASALLPSHKITNYGSFVPCCREAEHSPTHGGTLRKEKEPRMSLQRNCYSESKIGSSLPGITSAGGASTASGRSCTKRKSEQVAGGTREGKRLCPSPMGCDSVSDLAPEAE</sequence>
<comment type="caution">
    <text evidence="2">The sequence shown here is derived from an EMBL/GenBank/DDBJ whole genome shotgun (WGS) entry which is preliminary data.</text>
</comment>
<gene>
    <name evidence="2" type="ORF">AAFF_G00138070</name>
</gene>
<feature type="region of interest" description="Disordered" evidence="1">
    <location>
        <begin position="109"/>
        <end position="131"/>
    </location>
</feature>
<feature type="region of interest" description="Disordered" evidence="1">
    <location>
        <begin position="203"/>
        <end position="255"/>
    </location>
</feature>
<evidence type="ECO:0000256" key="1">
    <source>
        <dbReference type="SAM" id="MobiDB-lite"/>
    </source>
</evidence>
<accession>A0AAD7TD48</accession>